<comment type="caution">
    <text evidence="1">The sequence shown here is derived from an EMBL/GenBank/DDBJ whole genome shotgun (WGS) entry which is preliminary data.</text>
</comment>
<reference evidence="1" key="1">
    <citation type="journal article" date="2019" name="bioRxiv">
        <title>The Genome of the Zebra Mussel, Dreissena polymorpha: A Resource for Invasive Species Research.</title>
        <authorList>
            <person name="McCartney M.A."/>
            <person name="Auch B."/>
            <person name="Kono T."/>
            <person name="Mallez S."/>
            <person name="Zhang Y."/>
            <person name="Obille A."/>
            <person name="Becker A."/>
            <person name="Abrahante J.E."/>
            <person name="Garbe J."/>
            <person name="Badalamenti J.P."/>
            <person name="Herman A."/>
            <person name="Mangelson H."/>
            <person name="Liachko I."/>
            <person name="Sullivan S."/>
            <person name="Sone E.D."/>
            <person name="Koren S."/>
            <person name="Silverstein K.A.T."/>
            <person name="Beckman K.B."/>
            <person name="Gohl D.M."/>
        </authorList>
    </citation>
    <scope>NUCLEOTIDE SEQUENCE</scope>
    <source>
        <strain evidence="1">Duluth1</strain>
        <tissue evidence="1">Whole animal</tissue>
    </source>
</reference>
<organism evidence="1 2">
    <name type="scientific">Dreissena polymorpha</name>
    <name type="common">Zebra mussel</name>
    <name type="synonym">Mytilus polymorpha</name>
    <dbReference type="NCBI Taxonomy" id="45954"/>
    <lineage>
        <taxon>Eukaryota</taxon>
        <taxon>Metazoa</taxon>
        <taxon>Spiralia</taxon>
        <taxon>Lophotrochozoa</taxon>
        <taxon>Mollusca</taxon>
        <taxon>Bivalvia</taxon>
        <taxon>Autobranchia</taxon>
        <taxon>Heteroconchia</taxon>
        <taxon>Euheterodonta</taxon>
        <taxon>Imparidentia</taxon>
        <taxon>Neoheterodontei</taxon>
        <taxon>Myida</taxon>
        <taxon>Dreissenoidea</taxon>
        <taxon>Dreissenidae</taxon>
        <taxon>Dreissena</taxon>
    </lineage>
</organism>
<dbReference type="Proteomes" id="UP000828390">
    <property type="component" value="Unassembled WGS sequence"/>
</dbReference>
<keyword evidence="2" id="KW-1185">Reference proteome</keyword>
<reference evidence="1" key="2">
    <citation type="submission" date="2020-11" db="EMBL/GenBank/DDBJ databases">
        <authorList>
            <person name="McCartney M.A."/>
            <person name="Auch B."/>
            <person name="Kono T."/>
            <person name="Mallez S."/>
            <person name="Becker A."/>
            <person name="Gohl D.M."/>
            <person name="Silverstein K.A.T."/>
            <person name="Koren S."/>
            <person name="Bechman K.B."/>
            <person name="Herman A."/>
            <person name="Abrahante J.E."/>
            <person name="Garbe J."/>
        </authorList>
    </citation>
    <scope>NUCLEOTIDE SEQUENCE</scope>
    <source>
        <strain evidence="1">Duluth1</strain>
        <tissue evidence="1">Whole animal</tissue>
    </source>
</reference>
<gene>
    <name evidence="1" type="ORF">DPMN_179233</name>
</gene>
<dbReference type="AlphaFoldDB" id="A0A9D4IKL0"/>
<proteinExistence type="predicted"/>
<evidence type="ECO:0000313" key="2">
    <source>
        <dbReference type="Proteomes" id="UP000828390"/>
    </source>
</evidence>
<dbReference type="EMBL" id="JAIWYP010000009">
    <property type="protein sequence ID" value="KAH3777785.1"/>
    <property type="molecule type" value="Genomic_DNA"/>
</dbReference>
<name>A0A9D4IKL0_DREPO</name>
<evidence type="ECO:0000313" key="1">
    <source>
        <dbReference type="EMBL" id="KAH3777785.1"/>
    </source>
</evidence>
<protein>
    <submittedName>
        <fullName evidence="1">Uncharacterized protein</fullName>
    </submittedName>
</protein>
<accession>A0A9D4IKL0</accession>
<sequence>MSDNSGNPVLVSANEYDPDSSELSCIEANDINELYEYHSLIKMYRDYPKDLFVPELLRKYASSESDLERIRLEYFELVKYEHDDLPFAADAELKRRVYTRQGETVAVKLAQDIHSILALAEGESDLSAVRNMISNAKSRKQSTTQTTAASGRLLPQVYEKCQCNSEIALLKDTVSSLQAGFLMLKQSLHVSDKLRTEQMNYVKGALQNIKIDIIECGNNIRRQAIGTEQSVRDISSSVLKRVTEIEDRVRVLDSFLDNENIVTISSLNVDTFYGRNDEAESCNTRSVDTVPNNPDMCFAEKNSRTPTEKPFIAQVEMRPQPFNEAMTPTNELITSPPQTGSSGKPIPVRISRRFDEAMIDDGYRAQRRRHIKHFCVLGYRKSVNVNTLYKYITEKGPTVSSLRIFPVRKSPNKVVIRLNLEDNCDANNVLEQNFWPRFVKCVPWKSRTELKRSRRCTENDPVCKTRHFNEEDAQRINVEEDRCFRHEYSNGDTFSMNRYEPLSTDII</sequence>